<name>A0A183P5I0_9TREM</name>
<dbReference type="EMBL" id="UZAL01029858">
    <property type="protein sequence ID" value="VDP50783.1"/>
    <property type="molecule type" value="Genomic_DNA"/>
</dbReference>
<dbReference type="AlphaFoldDB" id="A0A183P5I0"/>
<dbReference type="Proteomes" id="UP000269396">
    <property type="component" value="Unassembled WGS sequence"/>
</dbReference>
<reference evidence="1 2" key="1">
    <citation type="submission" date="2018-11" db="EMBL/GenBank/DDBJ databases">
        <authorList>
            <consortium name="Pathogen Informatics"/>
        </authorList>
    </citation>
    <scope>NUCLEOTIDE SEQUENCE [LARGE SCALE GENOMIC DNA]</scope>
    <source>
        <strain>Denwood</strain>
        <strain evidence="2">Zambia</strain>
    </source>
</reference>
<gene>
    <name evidence="1" type="ORF">SMTD_LOCUS9616</name>
</gene>
<organism evidence="1 2">
    <name type="scientific">Schistosoma mattheei</name>
    <dbReference type="NCBI Taxonomy" id="31246"/>
    <lineage>
        <taxon>Eukaryota</taxon>
        <taxon>Metazoa</taxon>
        <taxon>Spiralia</taxon>
        <taxon>Lophotrochozoa</taxon>
        <taxon>Platyhelminthes</taxon>
        <taxon>Trematoda</taxon>
        <taxon>Digenea</taxon>
        <taxon>Strigeidida</taxon>
        <taxon>Schistosomatoidea</taxon>
        <taxon>Schistosomatidae</taxon>
        <taxon>Schistosoma</taxon>
    </lineage>
</organism>
<accession>A0A183P5I0</accession>
<evidence type="ECO:0000313" key="1">
    <source>
        <dbReference type="EMBL" id="VDP50783.1"/>
    </source>
</evidence>
<sequence>MDKSEAKVGDVAMHLQHHEMSIEPVTMVGISEIVRQVYDNQIISEKDRRATIDVLQGFSSVFSENIYGNRTTTVQHSILTADHMPLRQPPRGVPVHYQPQLESIIKDMLEK</sequence>
<proteinExistence type="predicted"/>
<evidence type="ECO:0000313" key="2">
    <source>
        <dbReference type="Proteomes" id="UP000269396"/>
    </source>
</evidence>
<protein>
    <submittedName>
        <fullName evidence="1">Uncharacterized protein</fullName>
    </submittedName>
</protein>
<keyword evidence="2" id="KW-1185">Reference proteome</keyword>